<protein>
    <submittedName>
        <fullName evidence="1">Uncharacterized protein</fullName>
    </submittedName>
</protein>
<sequence>MNATRVQVLDTEGLRASLGVDYVFNRSKIYTSIDWNEEHKFRKFEVPLDINSVQATYEIQFGVVQRPTHKNTT</sequence>
<reference evidence="2" key="2">
    <citation type="journal article" date="2018" name="Mol. Plant Microbe Interact.">
        <title>Genome sequence resources for the wheat stripe rust pathogen (Puccinia striiformis f. sp. tritici) and the barley stripe rust pathogen (Puccinia striiformis f. sp. hordei).</title>
        <authorList>
            <person name="Xia C."/>
            <person name="Wang M."/>
            <person name="Yin C."/>
            <person name="Cornejo O.E."/>
            <person name="Hulbert S.H."/>
            <person name="Chen X."/>
        </authorList>
    </citation>
    <scope>NUCLEOTIDE SEQUENCE [LARGE SCALE GENOMIC DNA]</scope>
    <source>
        <strain evidence="2">93-210</strain>
    </source>
</reference>
<evidence type="ECO:0000313" key="2">
    <source>
        <dbReference type="Proteomes" id="UP001060170"/>
    </source>
</evidence>
<dbReference type="EMBL" id="CM045865">
    <property type="protein sequence ID" value="KAI7962832.1"/>
    <property type="molecule type" value="Genomic_DNA"/>
</dbReference>
<dbReference type="Proteomes" id="UP001060170">
    <property type="component" value="Chromosome 1"/>
</dbReference>
<evidence type="ECO:0000313" key="1">
    <source>
        <dbReference type="EMBL" id="KAI7962832.1"/>
    </source>
</evidence>
<reference evidence="1 2" key="3">
    <citation type="journal article" date="2022" name="Microbiol. Spectr.">
        <title>Folding features and dynamics of 3D genome architecture in plant fungal pathogens.</title>
        <authorList>
            <person name="Xia C."/>
        </authorList>
    </citation>
    <scope>NUCLEOTIDE SEQUENCE [LARGE SCALE GENOMIC DNA]</scope>
    <source>
        <strain evidence="1 2">93-210</strain>
    </source>
</reference>
<gene>
    <name evidence="1" type="ORF">MJO28_000926</name>
</gene>
<reference evidence="2" key="1">
    <citation type="journal article" date="2018" name="BMC Genomics">
        <title>Genomic insights into host adaptation between the wheat stripe rust pathogen (Puccinia striiformis f. sp. tritici) and the barley stripe rust pathogen (Puccinia striiformis f. sp. hordei).</title>
        <authorList>
            <person name="Xia C."/>
            <person name="Wang M."/>
            <person name="Yin C."/>
            <person name="Cornejo O.E."/>
            <person name="Hulbert S.H."/>
            <person name="Chen X."/>
        </authorList>
    </citation>
    <scope>NUCLEOTIDE SEQUENCE [LARGE SCALE GENOMIC DNA]</scope>
    <source>
        <strain evidence="2">93-210</strain>
    </source>
</reference>
<name>A0ACC0EZN0_9BASI</name>
<organism evidence="1 2">
    <name type="scientific">Puccinia striiformis f. sp. tritici</name>
    <dbReference type="NCBI Taxonomy" id="168172"/>
    <lineage>
        <taxon>Eukaryota</taxon>
        <taxon>Fungi</taxon>
        <taxon>Dikarya</taxon>
        <taxon>Basidiomycota</taxon>
        <taxon>Pucciniomycotina</taxon>
        <taxon>Pucciniomycetes</taxon>
        <taxon>Pucciniales</taxon>
        <taxon>Pucciniaceae</taxon>
        <taxon>Puccinia</taxon>
    </lineage>
</organism>
<proteinExistence type="predicted"/>
<accession>A0ACC0EZN0</accession>
<comment type="caution">
    <text evidence="1">The sequence shown here is derived from an EMBL/GenBank/DDBJ whole genome shotgun (WGS) entry which is preliminary data.</text>
</comment>
<keyword evidence="2" id="KW-1185">Reference proteome</keyword>